<dbReference type="PANTHER" id="PTHR31672">
    <property type="entry name" value="BNACNNG10540D PROTEIN"/>
    <property type="match status" value="1"/>
</dbReference>
<dbReference type="InterPro" id="IPR017451">
    <property type="entry name" value="F-box-assoc_interact_dom"/>
</dbReference>
<dbReference type="AlphaFoldDB" id="A0A835ITA1"/>
<dbReference type="PROSITE" id="PS50181">
    <property type="entry name" value="FBOX"/>
    <property type="match status" value="1"/>
</dbReference>
<dbReference type="CDD" id="cd22157">
    <property type="entry name" value="F-box_AtFBW1-like"/>
    <property type="match status" value="1"/>
</dbReference>
<evidence type="ECO:0000256" key="1">
    <source>
        <dbReference type="SAM" id="MobiDB-lite"/>
    </source>
</evidence>
<dbReference type="NCBIfam" id="TIGR01640">
    <property type="entry name" value="F_box_assoc_1"/>
    <property type="match status" value="1"/>
</dbReference>
<dbReference type="Pfam" id="PF08268">
    <property type="entry name" value="FBA_3"/>
    <property type="match status" value="1"/>
</dbReference>
<accession>A0A835ITA1</accession>
<keyword evidence="4" id="KW-1185">Reference proteome</keyword>
<name>A0A835ITA1_9MAGN</name>
<feature type="region of interest" description="Disordered" evidence="1">
    <location>
        <begin position="1"/>
        <end position="34"/>
    </location>
</feature>
<evidence type="ECO:0000313" key="3">
    <source>
        <dbReference type="EMBL" id="KAF9624710.1"/>
    </source>
</evidence>
<proteinExistence type="predicted"/>
<dbReference type="InterPro" id="IPR001810">
    <property type="entry name" value="F-box_dom"/>
</dbReference>
<dbReference type="SMART" id="SM00256">
    <property type="entry name" value="FBOX"/>
    <property type="match status" value="1"/>
</dbReference>
<feature type="domain" description="F-box" evidence="2">
    <location>
        <begin position="121"/>
        <end position="166"/>
    </location>
</feature>
<comment type="caution">
    <text evidence="3">The sequence shown here is derived from an EMBL/GenBank/DDBJ whole genome shotgun (WGS) entry which is preliminary data.</text>
</comment>
<dbReference type="Proteomes" id="UP000631114">
    <property type="component" value="Unassembled WGS sequence"/>
</dbReference>
<dbReference type="Gene3D" id="1.20.1280.50">
    <property type="match status" value="1"/>
</dbReference>
<gene>
    <name evidence="3" type="ORF">IFM89_013248</name>
</gene>
<dbReference type="SUPFAM" id="SSF81383">
    <property type="entry name" value="F-box domain"/>
    <property type="match status" value="1"/>
</dbReference>
<dbReference type="InterPro" id="IPR013187">
    <property type="entry name" value="F-box-assoc_dom_typ3"/>
</dbReference>
<sequence length="551" mass="63208">MPPKKNRRRPKKKNLTIANLNPSTSTSTSRNNVPNPTNINNFAFQPNFFQGPFMDGSDDDLPFDPYECYDYDTYDDYSNPFDPSYHSFVIEGDNVEKKSSFAFEMVEDLDAYVKEGGKKRCQALFQFPLDIFLDIISRLPIKPLAVCRCVCKTWRTIVHHPRFVKMHHHKVTQVQRQPHALNDTSLLIHVSAYLLCELNDISNFSEIVILEPEKDDNIEKGNLVNPPFMPPKLDLKCSDLKYDVVGSCNGLVCLASPVFCDPAYVCNPVIGEYITLPLSNKGMGYQIASGIGFDQSANEYKVVRTIFDFMCNRGLEAEVYTIGSGKWRKLGKIPYPCPRRATQVFVEGALHWMASEYDESELIIAFDVGKEEFQIIQLPPDYNPDSESCEECELQLGELGGNLCLFSHLSDDRCEVWVMKEYGVRDSWTKEYVISRKVSGFSDVFFKPVKLMKNGNILLVVNRKAMVYYEPTRKRFRKLKISHIPPQFDVITHVGTFISLRGIVEPATSKNCVNSGRWYGTMKSVTSRNPEFDIEGWKLNEQLRRLWFEEH</sequence>
<feature type="compositionally biased region" description="Basic residues" evidence="1">
    <location>
        <begin position="1"/>
        <end position="14"/>
    </location>
</feature>
<dbReference type="OrthoDB" id="816164at2759"/>
<organism evidence="3 4">
    <name type="scientific">Coptis chinensis</name>
    <dbReference type="NCBI Taxonomy" id="261450"/>
    <lineage>
        <taxon>Eukaryota</taxon>
        <taxon>Viridiplantae</taxon>
        <taxon>Streptophyta</taxon>
        <taxon>Embryophyta</taxon>
        <taxon>Tracheophyta</taxon>
        <taxon>Spermatophyta</taxon>
        <taxon>Magnoliopsida</taxon>
        <taxon>Ranunculales</taxon>
        <taxon>Ranunculaceae</taxon>
        <taxon>Coptidoideae</taxon>
        <taxon>Coptis</taxon>
    </lineage>
</organism>
<protein>
    <recommendedName>
        <fullName evidence="2">F-box domain-containing protein</fullName>
    </recommendedName>
</protein>
<dbReference type="InterPro" id="IPR050796">
    <property type="entry name" value="SCF_F-box_component"/>
</dbReference>
<feature type="compositionally biased region" description="Low complexity" evidence="1">
    <location>
        <begin position="19"/>
        <end position="34"/>
    </location>
</feature>
<dbReference type="EMBL" id="JADFTS010000001">
    <property type="protein sequence ID" value="KAF9624710.1"/>
    <property type="molecule type" value="Genomic_DNA"/>
</dbReference>
<dbReference type="Pfam" id="PF00646">
    <property type="entry name" value="F-box"/>
    <property type="match status" value="1"/>
</dbReference>
<evidence type="ECO:0000313" key="4">
    <source>
        <dbReference type="Proteomes" id="UP000631114"/>
    </source>
</evidence>
<dbReference type="PANTHER" id="PTHR31672:SF13">
    <property type="entry name" value="F-BOX PROTEIN CPR30-LIKE"/>
    <property type="match status" value="1"/>
</dbReference>
<reference evidence="3 4" key="1">
    <citation type="submission" date="2020-10" db="EMBL/GenBank/DDBJ databases">
        <title>The Coptis chinensis genome and diversification of protoberbering-type alkaloids.</title>
        <authorList>
            <person name="Wang B."/>
            <person name="Shu S."/>
            <person name="Song C."/>
            <person name="Liu Y."/>
        </authorList>
    </citation>
    <scope>NUCLEOTIDE SEQUENCE [LARGE SCALE GENOMIC DNA]</scope>
    <source>
        <strain evidence="3">HL-2020</strain>
        <tissue evidence="3">Leaf</tissue>
    </source>
</reference>
<dbReference type="InterPro" id="IPR036047">
    <property type="entry name" value="F-box-like_dom_sf"/>
</dbReference>
<evidence type="ECO:0000259" key="2">
    <source>
        <dbReference type="PROSITE" id="PS50181"/>
    </source>
</evidence>